<accession>A0A1H6ZU13</accession>
<dbReference type="Proteomes" id="UP000199403">
    <property type="component" value="Unassembled WGS sequence"/>
</dbReference>
<dbReference type="Gene3D" id="1.10.1740.10">
    <property type="match status" value="1"/>
</dbReference>
<evidence type="ECO:0000313" key="9">
    <source>
        <dbReference type="Proteomes" id="UP000199403"/>
    </source>
</evidence>
<dbReference type="Pfam" id="PF04542">
    <property type="entry name" value="Sigma70_r2"/>
    <property type="match status" value="1"/>
</dbReference>
<feature type="domain" description="RNA polymerase sigma-70 region 2" evidence="6">
    <location>
        <begin position="9"/>
        <end position="75"/>
    </location>
</feature>
<dbReference type="PANTHER" id="PTHR43133">
    <property type="entry name" value="RNA POLYMERASE ECF-TYPE SIGMA FACTO"/>
    <property type="match status" value="1"/>
</dbReference>
<reference evidence="9" key="1">
    <citation type="submission" date="2016-10" db="EMBL/GenBank/DDBJ databases">
        <authorList>
            <person name="Varghese N."/>
            <person name="Submissions S."/>
        </authorList>
    </citation>
    <scope>NUCLEOTIDE SEQUENCE [LARGE SCALE GENOMIC DNA]</scope>
    <source>
        <strain evidence="9">IBRC-M 10761</strain>
    </source>
</reference>
<dbReference type="InterPro" id="IPR039425">
    <property type="entry name" value="RNA_pol_sigma-70-like"/>
</dbReference>
<dbReference type="NCBIfam" id="TIGR02937">
    <property type="entry name" value="sigma70-ECF"/>
    <property type="match status" value="1"/>
</dbReference>
<dbReference type="InterPro" id="IPR007630">
    <property type="entry name" value="RNA_pol_sigma70_r4"/>
</dbReference>
<dbReference type="SUPFAM" id="SSF88659">
    <property type="entry name" value="Sigma3 and sigma4 domains of RNA polymerase sigma factors"/>
    <property type="match status" value="1"/>
</dbReference>
<dbReference type="InterPro" id="IPR013324">
    <property type="entry name" value="RNA_pol_sigma_r3/r4-like"/>
</dbReference>
<dbReference type="EMBL" id="FNZH01000005">
    <property type="protein sequence ID" value="SEJ55097.1"/>
    <property type="molecule type" value="Genomic_DNA"/>
</dbReference>
<dbReference type="GO" id="GO:0003677">
    <property type="term" value="F:DNA binding"/>
    <property type="evidence" value="ECO:0007669"/>
    <property type="project" value="UniProtKB-KW"/>
</dbReference>
<evidence type="ECO:0000256" key="2">
    <source>
        <dbReference type="ARBA" id="ARBA00023015"/>
    </source>
</evidence>
<dbReference type="OrthoDB" id="9795666at2"/>
<evidence type="ECO:0000256" key="1">
    <source>
        <dbReference type="ARBA" id="ARBA00010641"/>
    </source>
</evidence>
<sequence>MTRDQLETLVKSLHKDAFLWARQCCGFDGEMARDVLQHVYLKILEGKATFHHQSAAKTWLFSVIRYTSLEWIRKKPAENSLPEIIEIEDPAVVQQEPVSHEALIQLLLERQKEVLLLVFYHGLTLEKAAHIMQVGLGTARTHYDRGKKNLKCLILKEREHEDSK</sequence>
<dbReference type="AlphaFoldDB" id="A0A1H6ZU13"/>
<dbReference type="STRING" id="1416801.SAMN05192553_10534"/>
<dbReference type="Pfam" id="PF04545">
    <property type="entry name" value="Sigma70_r4"/>
    <property type="match status" value="1"/>
</dbReference>
<comment type="similarity">
    <text evidence="1">Belongs to the sigma-70 factor family. ECF subfamily.</text>
</comment>
<dbReference type="SUPFAM" id="SSF88946">
    <property type="entry name" value="Sigma2 domain of RNA polymerase sigma factors"/>
    <property type="match status" value="1"/>
</dbReference>
<keyword evidence="2" id="KW-0805">Transcription regulation</keyword>
<name>A0A1H6ZU13_9BACT</name>
<dbReference type="InterPro" id="IPR014284">
    <property type="entry name" value="RNA_pol_sigma-70_dom"/>
</dbReference>
<gene>
    <name evidence="8" type="ORF">SAMN05192553_10534</name>
</gene>
<dbReference type="RefSeq" id="WP_092176233.1">
    <property type="nucleotide sequence ID" value="NZ_FNZH01000005.1"/>
</dbReference>
<dbReference type="InterPro" id="IPR013325">
    <property type="entry name" value="RNA_pol_sigma_r2"/>
</dbReference>
<evidence type="ECO:0000259" key="7">
    <source>
        <dbReference type="Pfam" id="PF04545"/>
    </source>
</evidence>
<dbReference type="Gene3D" id="1.10.10.10">
    <property type="entry name" value="Winged helix-like DNA-binding domain superfamily/Winged helix DNA-binding domain"/>
    <property type="match status" value="1"/>
</dbReference>
<evidence type="ECO:0000256" key="5">
    <source>
        <dbReference type="ARBA" id="ARBA00023163"/>
    </source>
</evidence>
<protein>
    <submittedName>
        <fullName evidence="8">RNA polymerase sigma-70 factor, ECF subfamily</fullName>
    </submittedName>
</protein>
<feature type="domain" description="RNA polymerase sigma-70 region 4" evidence="7">
    <location>
        <begin position="105"/>
        <end position="151"/>
    </location>
</feature>
<organism evidence="8 9">
    <name type="scientific">Cyclobacterium xiamenense</name>
    <dbReference type="NCBI Taxonomy" id="1297121"/>
    <lineage>
        <taxon>Bacteria</taxon>
        <taxon>Pseudomonadati</taxon>
        <taxon>Bacteroidota</taxon>
        <taxon>Cytophagia</taxon>
        <taxon>Cytophagales</taxon>
        <taxon>Cyclobacteriaceae</taxon>
        <taxon>Cyclobacterium</taxon>
    </lineage>
</organism>
<proteinExistence type="inferred from homology"/>
<evidence type="ECO:0000256" key="3">
    <source>
        <dbReference type="ARBA" id="ARBA00023082"/>
    </source>
</evidence>
<keyword evidence="3" id="KW-0731">Sigma factor</keyword>
<evidence type="ECO:0000259" key="6">
    <source>
        <dbReference type="Pfam" id="PF04542"/>
    </source>
</evidence>
<keyword evidence="5" id="KW-0804">Transcription</keyword>
<evidence type="ECO:0000256" key="4">
    <source>
        <dbReference type="ARBA" id="ARBA00023125"/>
    </source>
</evidence>
<keyword evidence="9" id="KW-1185">Reference proteome</keyword>
<dbReference type="PANTHER" id="PTHR43133:SF8">
    <property type="entry name" value="RNA POLYMERASE SIGMA FACTOR HI_1459-RELATED"/>
    <property type="match status" value="1"/>
</dbReference>
<keyword evidence="4" id="KW-0238">DNA-binding</keyword>
<dbReference type="InterPro" id="IPR036388">
    <property type="entry name" value="WH-like_DNA-bd_sf"/>
</dbReference>
<dbReference type="InterPro" id="IPR007627">
    <property type="entry name" value="RNA_pol_sigma70_r2"/>
</dbReference>
<dbReference type="GO" id="GO:0016987">
    <property type="term" value="F:sigma factor activity"/>
    <property type="evidence" value="ECO:0007669"/>
    <property type="project" value="UniProtKB-KW"/>
</dbReference>
<dbReference type="GO" id="GO:0006352">
    <property type="term" value="P:DNA-templated transcription initiation"/>
    <property type="evidence" value="ECO:0007669"/>
    <property type="project" value="InterPro"/>
</dbReference>
<evidence type="ECO:0000313" key="8">
    <source>
        <dbReference type="EMBL" id="SEJ55097.1"/>
    </source>
</evidence>